<dbReference type="InterPro" id="IPR023374">
    <property type="entry name" value="AttH-like_dom_sf"/>
</dbReference>
<proteinExistence type="predicted"/>
<dbReference type="EMBL" id="CP108021">
    <property type="protein sequence ID" value="WUM21195.1"/>
    <property type="molecule type" value="Genomic_DNA"/>
</dbReference>
<reference evidence="1 2" key="1">
    <citation type="submission" date="2022-10" db="EMBL/GenBank/DDBJ databases">
        <title>The complete genomes of actinobacterial strains from the NBC collection.</title>
        <authorList>
            <person name="Joergensen T.S."/>
            <person name="Alvarez Arevalo M."/>
            <person name="Sterndorff E.B."/>
            <person name="Faurdal D."/>
            <person name="Vuksanovic O."/>
            <person name="Mourched A.-S."/>
            <person name="Charusanti P."/>
            <person name="Shaw S."/>
            <person name="Blin K."/>
            <person name="Weber T."/>
        </authorList>
    </citation>
    <scope>NUCLEOTIDE SEQUENCE [LARGE SCALE GENOMIC DNA]</scope>
    <source>
        <strain evidence="1 2">NBC_00319</strain>
    </source>
</reference>
<sequence length="354" mass="39537">MSRTDLVEAWNGPGRADGSLTDVRPEHNALHASTKLTAFEHWYFDAALDNGYTVVGFLTKRRPEDLPRSRPWVEIILYGPDGSRRQIAQRYPARACHFSVEKCDVAVGENFAYVTFHDELPTYTVHFAEDDVVIDLEFANEIAPWMPGQGETHFGNGEVFGWCVGGPRAKVTGRLSIGAKRWEVTGTGYADHNWGVGDMRKVIDRWHWGRLYVEDYSLLYAVVLTQEGYGSHQIAPVMVADGAEVILSSGEAVLEEGPLLPEADAGRDYPSWISLTIPGRLELRLDVRTVLHGHDLLGDIPVVGSKVLRPLVSRLVGHPGYFRFESDFRLSVTRDDGRVDVRTGTTLHELVALR</sequence>
<protein>
    <recommendedName>
        <fullName evidence="3">AttH domain-containing protein</fullName>
    </recommendedName>
</protein>
<organism evidence="1 2">
    <name type="scientific">Williamsia herbipolensis</name>
    <dbReference type="NCBI Taxonomy" id="1603258"/>
    <lineage>
        <taxon>Bacteria</taxon>
        <taxon>Bacillati</taxon>
        <taxon>Actinomycetota</taxon>
        <taxon>Actinomycetes</taxon>
        <taxon>Mycobacteriales</taxon>
        <taxon>Nocardiaceae</taxon>
        <taxon>Williamsia</taxon>
    </lineage>
</organism>
<dbReference type="RefSeq" id="WP_328858324.1">
    <property type="nucleotide sequence ID" value="NZ_CP108021.1"/>
</dbReference>
<dbReference type="Gene3D" id="2.40.370.10">
    <property type="entry name" value="AttH-like domain"/>
    <property type="match status" value="1"/>
</dbReference>
<dbReference type="AlphaFoldDB" id="A0AAU4K534"/>
<evidence type="ECO:0008006" key="3">
    <source>
        <dbReference type="Google" id="ProtNLM"/>
    </source>
</evidence>
<evidence type="ECO:0000313" key="1">
    <source>
        <dbReference type="EMBL" id="WUM21195.1"/>
    </source>
</evidence>
<accession>A0AAU4K534</accession>
<dbReference type="KEGG" id="whr:OG579_05160"/>
<keyword evidence="2" id="KW-1185">Reference proteome</keyword>
<name>A0AAU4K534_9NOCA</name>
<gene>
    <name evidence="1" type="ORF">OG579_05160</name>
</gene>
<evidence type="ECO:0000313" key="2">
    <source>
        <dbReference type="Proteomes" id="UP001432128"/>
    </source>
</evidence>
<dbReference type="Proteomes" id="UP001432128">
    <property type="component" value="Chromosome"/>
</dbReference>
<dbReference type="SUPFAM" id="SSF159245">
    <property type="entry name" value="AttH-like"/>
    <property type="match status" value="1"/>
</dbReference>